<accession>A0A6A5XJ38</accession>
<name>A0A6A5XJ38_9PLEO</name>
<feature type="region of interest" description="Disordered" evidence="1">
    <location>
        <begin position="87"/>
        <end position="111"/>
    </location>
</feature>
<feature type="compositionally biased region" description="Low complexity" evidence="1">
    <location>
        <begin position="93"/>
        <end position="111"/>
    </location>
</feature>
<dbReference type="GeneID" id="54289655"/>
<feature type="compositionally biased region" description="Low complexity" evidence="1">
    <location>
        <begin position="284"/>
        <end position="295"/>
    </location>
</feature>
<keyword evidence="2" id="KW-1133">Transmembrane helix</keyword>
<feature type="compositionally biased region" description="Low complexity" evidence="1">
    <location>
        <begin position="267"/>
        <end position="277"/>
    </location>
</feature>
<evidence type="ECO:0000313" key="4">
    <source>
        <dbReference type="Proteomes" id="UP000799778"/>
    </source>
</evidence>
<proteinExistence type="predicted"/>
<evidence type="ECO:0000313" key="3">
    <source>
        <dbReference type="EMBL" id="KAF2012847.1"/>
    </source>
</evidence>
<keyword evidence="4" id="KW-1185">Reference proteome</keyword>
<reference evidence="3" key="1">
    <citation type="journal article" date="2020" name="Stud. Mycol.">
        <title>101 Dothideomycetes genomes: a test case for predicting lifestyles and emergence of pathogens.</title>
        <authorList>
            <person name="Haridas S."/>
            <person name="Albert R."/>
            <person name="Binder M."/>
            <person name="Bloem J."/>
            <person name="Labutti K."/>
            <person name="Salamov A."/>
            <person name="Andreopoulos B."/>
            <person name="Baker S."/>
            <person name="Barry K."/>
            <person name="Bills G."/>
            <person name="Bluhm B."/>
            <person name="Cannon C."/>
            <person name="Castanera R."/>
            <person name="Culley D."/>
            <person name="Daum C."/>
            <person name="Ezra D."/>
            <person name="Gonzalez J."/>
            <person name="Henrissat B."/>
            <person name="Kuo A."/>
            <person name="Liang C."/>
            <person name="Lipzen A."/>
            <person name="Lutzoni F."/>
            <person name="Magnuson J."/>
            <person name="Mondo S."/>
            <person name="Nolan M."/>
            <person name="Ohm R."/>
            <person name="Pangilinan J."/>
            <person name="Park H.-J."/>
            <person name="Ramirez L."/>
            <person name="Alfaro M."/>
            <person name="Sun H."/>
            <person name="Tritt A."/>
            <person name="Yoshinaga Y."/>
            <person name="Zwiers L.-H."/>
            <person name="Turgeon B."/>
            <person name="Goodwin S."/>
            <person name="Spatafora J."/>
            <person name="Crous P."/>
            <person name="Grigoriev I."/>
        </authorList>
    </citation>
    <scope>NUCLEOTIDE SEQUENCE</scope>
    <source>
        <strain evidence="3">CBS 175.79</strain>
    </source>
</reference>
<feature type="compositionally biased region" description="Low complexity" evidence="1">
    <location>
        <begin position="315"/>
        <end position="332"/>
    </location>
</feature>
<feature type="transmembrane region" description="Helical" evidence="2">
    <location>
        <begin position="169"/>
        <end position="188"/>
    </location>
</feature>
<evidence type="ECO:0000256" key="1">
    <source>
        <dbReference type="SAM" id="MobiDB-lite"/>
    </source>
</evidence>
<feature type="compositionally biased region" description="Low complexity" evidence="1">
    <location>
        <begin position="346"/>
        <end position="359"/>
    </location>
</feature>
<sequence>MVNSNTIEVIVTVGRRAPAAAAQALISFVKGFFEYIIFIGLPEFYVPWMSLAGCRSLTLGCARKAQAAARKQELKEEKAEAKARLRRIEAAKRSSSSSSTTNTTTPTSMPSACECTPWVTQTIINNHIINHVTNTNYLTYGPTDYPSIPSAKAQPGIASDSDDTAGSEGFMFLLVVLVLGFWIVKYIYQHLNRRNGTAHPPPPPPQPPAATTMVTWADFPPITSLPPVGEPPLFHMSLDAALPSSSPRYVREASPASTLVDANEASLGPLAPSSLDSPSPPPSSLSSTSFCSAESVPDLPLNETAPTPTSNRAQSSLSPLPSSSPFSFAAPSRSASPVSPLSPFPAFSASPSSPVSRSPWVPPSRRTRPLDLPAFAPAPPAAPAATPDRSSSIPEGLIPKDANKDLLVQLDERKFQLERIYRAMRIANKEALKRGKATLSNERLVAAAITMERSKVRCANIGRHTTAKMALYNYKALVGAVVGRLEDPNSEEFQDRVVATSPRFTTYGW</sequence>
<dbReference type="RefSeq" id="XP_033381186.1">
    <property type="nucleotide sequence ID" value="XM_033532258.1"/>
</dbReference>
<dbReference type="Proteomes" id="UP000799778">
    <property type="component" value="Unassembled WGS sequence"/>
</dbReference>
<keyword evidence="2" id="KW-0812">Transmembrane</keyword>
<dbReference type="EMBL" id="ML978072">
    <property type="protein sequence ID" value="KAF2012847.1"/>
    <property type="molecule type" value="Genomic_DNA"/>
</dbReference>
<feature type="region of interest" description="Disordered" evidence="1">
    <location>
        <begin position="346"/>
        <end position="398"/>
    </location>
</feature>
<keyword evidence="2" id="KW-0472">Membrane</keyword>
<organism evidence="3 4">
    <name type="scientific">Aaosphaeria arxii CBS 175.79</name>
    <dbReference type="NCBI Taxonomy" id="1450172"/>
    <lineage>
        <taxon>Eukaryota</taxon>
        <taxon>Fungi</taxon>
        <taxon>Dikarya</taxon>
        <taxon>Ascomycota</taxon>
        <taxon>Pezizomycotina</taxon>
        <taxon>Dothideomycetes</taxon>
        <taxon>Pleosporomycetidae</taxon>
        <taxon>Pleosporales</taxon>
        <taxon>Pleosporales incertae sedis</taxon>
        <taxon>Aaosphaeria</taxon>
    </lineage>
</organism>
<feature type="region of interest" description="Disordered" evidence="1">
    <location>
        <begin position="267"/>
        <end position="332"/>
    </location>
</feature>
<feature type="compositionally biased region" description="Polar residues" evidence="1">
    <location>
        <begin position="304"/>
        <end position="314"/>
    </location>
</feature>
<protein>
    <submittedName>
        <fullName evidence="3">Uncharacterized protein</fullName>
    </submittedName>
</protein>
<evidence type="ECO:0000256" key="2">
    <source>
        <dbReference type="SAM" id="Phobius"/>
    </source>
</evidence>
<dbReference type="AlphaFoldDB" id="A0A6A5XJ38"/>
<gene>
    <name evidence="3" type="ORF">BU24DRAFT_465202</name>
</gene>